<keyword evidence="13" id="KW-1185">Reference proteome</keyword>
<organism evidence="12 13">
    <name type="scientific">Aliiruegeria lutimaris</name>
    <dbReference type="NCBI Taxonomy" id="571298"/>
    <lineage>
        <taxon>Bacteria</taxon>
        <taxon>Pseudomonadati</taxon>
        <taxon>Pseudomonadota</taxon>
        <taxon>Alphaproteobacteria</taxon>
        <taxon>Rhodobacterales</taxon>
        <taxon>Roseobacteraceae</taxon>
        <taxon>Aliiruegeria</taxon>
    </lineage>
</organism>
<evidence type="ECO:0000259" key="11">
    <source>
        <dbReference type="PROSITE" id="PS50929"/>
    </source>
</evidence>
<evidence type="ECO:0000256" key="5">
    <source>
        <dbReference type="ARBA" id="ARBA00022741"/>
    </source>
</evidence>
<dbReference type="GO" id="GO:0005886">
    <property type="term" value="C:plasma membrane"/>
    <property type="evidence" value="ECO:0007669"/>
    <property type="project" value="UniProtKB-SubCell"/>
</dbReference>
<dbReference type="PROSITE" id="PS50893">
    <property type="entry name" value="ABC_TRANSPORTER_2"/>
    <property type="match status" value="1"/>
</dbReference>
<dbReference type="Gene3D" id="1.20.1560.10">
    <property type="entry name" value="ABC transporter type 1, transmembrane domain"/>
    <property type="match status" value="1"/>
</dbReference>
<keyword evidence="4 9" id="KW-0812">Transmembrane</keyword>
<feature type="domain" description="ABC transmembrane type-1" evidence="11">
    <location>
        <begin position="62"/>
        <end position="281"/>
    </location>
</feature>
<dbReference type="InterPro" id="IPR039421">
    <property type="entry name" value="Type_1_exporter"/>
</dbReference>
<feature type="transmembrane region" description="Helical" evidence="9">
    <location>
        <begin position="261"/>
        <end position="285"/>
    </location>
</feature>
<evidence type="ECO:0000256" key="6">
    <source>
        <dbReference type="ARBA" id="ARBA00022840"/>
    </source>
</evidence>
<dbReference type="Pfam" id="PF00005">
    <property type="entry name" value="ABC_tran"/>
    <property type="match status" value="1"/>
</dbReference>
<name>A0A1G9DSL0_9RHOB</name>
<evidence type="ECO:0000256" key="7">
    <source>
        <dbReference type="ARBA" id="ARBA00022989"/>
    </source>
</evidence>
<dbReference type="InterPro" id="IPR036640">
    <property type="entry name" value="ABC1_TM_sf"/>
</dbReference>
<feature type="transmembrane region" description="Helical" evidence="9">
    <location>
        <begin position="21"/>
        <end position="47"/>
    </location>
</feature>
<keyword evidence="6" id="KW-0067">ATP-binding</keyword>
<dbReference type="GO" id="GO:0140359">
    <property type="term" value="F:ABC-type transporter activity"/>
    <property type="evidence" value="ECO:0007669"/>
    <property type="project" value="InterPro"/>
</dbReference>
<keyword evidence="2" id="KW-0813">Transport</keyword>
<evidence type="ECO:0000256" key="1">
    <source>
        <dbReference type="ARBA" id="ARBA00004651"/>
    </source>
</evidence>
<evidence type="ECO:0000256" key="3">
    <source>
        <dbReference type="ARBA" id="ARBA00022475"/>
    </source>
</evidence>
<dbReference type="OrthoDB" id="5288711at2"/>
<feature type="transmembrane region" description="Helical" evidence="9">
    <location>
        <begin position="75"/>
        <end position="95"/>
    </location>
</feature>
<dbReference type="PROSITE" id="PS50929">
    <property type="entry name" value="ABC_TM1F"/>
    <property type="match status" value="1"/>
</dbReference>
<dbReference type="InterPro" id="IPR027417">
    <property type="entry name" value="P-loop_NTPase"/>
</dbReference>
<gene>
    <name evidence="12" type="ORF">SAMN04488026_10494</name>
</gene>
<dbReference type="GO" id="GO:0005524">
    <property type="term" value="F:ATP binding"/>
    <property type="evidence" value="ECO:0007669"/>
    <property type="project" value="UniProtKB-KW"/>
</dbReference>
<sequence>MKEPTVWIKAWRLLSDHERRVAGVVLSIVILSALFAALMVGSVAPFLSVLAAPDLIHSTPALSWLFTVGGFSSDYNFLVALAVGSIAVILISNLLQALRTWALVRFTTMRAHVISCRLLATYMHQPYEFFLQHHSGSLSTRILAEAQQVVDQFFQPASELIASSCTVFAIVLLLFWIDPTVALASFLILGTLYSVTFYLSRRKMSRLGKSFVEENAKRFHVASEVFGGIKEIKLLGREHSYVSRFSEASLHTKKSATKSKLWLEIPQFVVQTSIFGGMLALSIALTSPESLASGDAVARTLPLLGVFAFAGQRMMPELYRAYRGLNTIKYGEAAVNSVYADLMQSVPEGHLADQAPHRIALQKNLHVDAVSYGYPDAEVAGLKDVNLTIAAGERIGVVGSTGAGKTTLADVILGLLRPGSGSLKVDGTVVTDECVRKWQQSVGYVPQDVFLTDTTIAENIALGLLPSQIDLFRVKVAARDAQLDTFVRTNLPLAYQTIVGERGVRLSGGQRQRIGIARALYRDADLIVFDEATSALDNVTESEVMASIDALPGNKTVLVIAHRLDTVKRCDRIVVMENGSVADVGHWDDLMDRCDIFRKIVKARPHNTVST</sequence>
<accession>A0A1G9DSL0</accession>
<dbReference type="Proteomes" id="UP000199382">
    <property type="component" value="Unassembled WGS sequence"/>
</dbReference>
<proteinExistence type="predicted"/>
<dbReference type="InterPro" id="IPR017871">
    <property type="entry name" value="ABC_transporter-like_CS"/>
</dbReference>
<keyword evidence="3" id="KW-1003">Cell membrane</keyword>
<comment type="subcellular location">
    <subcellularLocation>
        <location evidence="1">Cell membrane</location>
        <topology evidence="1">Multi-pass membrane protein</topology>
    </subcellularLocation>
</comment>
<dbReference type="InterPro" id="IPR003593">
    <property type="entry name" value="AAA+_ATPase"/>
</dbReference>
<dbReference type="SMART" id="SM00382">
    <property type="entry name" value="AAA"/>
    <property type="match status" value="1"/>
</dbReference>
<dbReference type="PANTHER" id="PTHR24221:SF654">
    <property type="entry name" value="ATP-BINDING CASSETTE SUB-FAMILY B MEMBER 6"/>
    <property type="match status" value="1"/>
</dbReference>
<evidence type="ECO:0000256" key="2">
    <source>
        <dbReference type="ARBA" id="ARBA00022448"/>
    </source>
</evidence>
<feature type="transmembrane region" description="Helical" evidence="9">
    <location>
        <begin position="160"/>
        <end position="177"/>
    </location>
</feature>
<keyword evidence="5" id="KW-0547">Nucleotide-binding</keyword>
<reference evidence="12 13" key="1">
    <citation type="submission" date="2016-10" db="EMBL/GenBank/DDBJ databases">
        <authorList>
            <person name="de Groot N.N."/>
        </authorList>
    </citation>
    <scope>NUCLEOTIDE SEQUENCE [LARGE SCALE GENOMIC DNA]</scope>
    <source>
        <strain evidence="12 13">DSM 25294</strain>
    </source>
</reference>
<dbReference type="FunFam" id="3.40.50.300:FF:000299">
    <property type="entry name" value="ABC transporter ATP-binding protein/permease"/>
    <property type="match status" value="1"/>
</dbReference>
<keyword evidence="8 9" id="KW-0472">Membrane</keyword>
<evidence type="ECO:0000256" key="8">
    <source>
        <dbReference type="ARBA" id="ARBA00023136"/>
    </source>
</evidence>
<protein>
    <submittedName>
        <fullName evidence="12">ABC-type bacteriocin/lantibiotic exporter, contains an N-terminal double-glycine peptidase domain</fullName>
    </submittedName>
</protein>
<keyword evidence="7 9" id="KW-1133">Transmembrane helix</keyword>
<evidence type="ECO:0000256" key="4">
    <source>
        <dbReference type="ARBA" id="ARBA00022692"/>
    </source>
</evidence>
<dbReference type="InterPro" id="IPR011527">
    <property type="entry name" value="ABC1_TM_dom"/>
</dbReference>
<dbReference type="Pfam" id="PF00664">
    <property type="entry name" value="ABC_membrane"/>
    <property type="match status" value="1"/>
</dbReference>
<feature type="transmembrane region" description="Helical" evidence="9">
    <location>
        <begin position="183"/>
        <end position="200"/>
    </location>
</feature>
<dbReference type="SUPFAM" id="SSF90123">
    <property type="entry name" value="ABC transporter transmembrane region"/>
    <property type="match status" value="1"/>
</dbReference>
<dbReference type="SUPFAM" id="SSF52540">
    <property type="entry name" value="P-loop containing nucleoside triphosphate hydrolases"/>
    <property type="match status" value="1"/>
</dbReference>
<evidence type="ECO:0000313" key="13">
    <source>
        <dbReference type="Proteomes" id="UP000199382"/>
    </source>
</evidence>
<dbReference type="Gene3D" id="3.40.50.300">
    <property type="entry name" value="P-loop containing nucleotide triphosphate hydrolases"/>
    <property type="match status" value="1"/>
</dbReference>
<dbReference type="GO" id="GO:0034040">
    <property type="term" value="F:ATPase-coupled lipid transmembrane transporter activity"/>
    <property type="evidence" value="ECO:0007669"/>
    <property type="project" value="TreeGrafter"/>
</dbReference>
<dbReference type="InterPro" id="IPR003439">
    <property type="entry name" value="ABC_transporter-like_ATP-bd"/>
</dbReference>
<dbReference type="STRING" id="571298.SAMN04488026_10494"/>
<dbReference type="RefSeq" id="WP_093160754.1">
    <property type="nucleotide sequence ID" value="NZ_FNEK01000049.1"/>
</dbReference>
<evidence type="ECO:0000256" key="9">
    <source>
        <dbReference type="SAM" id="Phobius"/>
    </source>
</evidence>
<dbReference type="EMBL" id="FNEK01000049">
    <property type="protein sequence ID" value="SDK66824.1"/>
    <property type="molecule type" value="Genomic_DNA"/>
</dbReference>
<dbReference type="PROSITE" id="PS00211">
    <property type="entry name" value="ABC_TRANSPORTER_1"/>
    <property type="match status" value="1"/>
</dbReference>
<feature type="domain" description="ABC transporter" evidence="10">
    <location>
        <begin position="365"/>
        <end position="603"/>
    </location>
</feature>
<dbReference type="PANTHER" id="PTHR24221">
    <property type="entry name" value="ATP-BINDING CASSETTE SUB-FAMILY B"/>
    <property type="match status" value="1"/>
</dbReference>
<dbReference type="GO" id="GO:0016887">
    <property type="term" value="F:ATP hydrolysis activity"/>
    <property type="evidence" value="ECO:0007669"/>
    <property type="project" value="InterPro"/>
</dbReference>
<evidence type="ECO:0000259" key="10">
    <source>
        <dbReference type="PROSITE" id="PS50893"/>
    </source>
</evidence>
<evidence type="ECO:0000313" key="12">
    <source>
        <dbReference type="EMBL" id="SDK66824.1"/>
    </source>
</evidence>
<dbReference type="AlphaFoldDB" id="A0A1G9DSL0"/>